<dbReference type="PANTHER" id="PTHR33116:SF66">
    <property type="entry name" value="REVERSE TRANSCRIPTASE ZINC-BINDING DOMAIN-CONTAINING PROTEIN"/>
    <property type="match status" value="1"/>
</dbReference>
<dbReference type="AlphaFoldDB" id="A0AAV0Z2G8"/>
<name>A0AAV0Z2G8_VICFA</name>
<protein>
    <recommendedName>
        <fullName evidence="1">Reverse transcriptase domain-containing protein</fullName>
    </recommendedName>
</protein>
<accession>A0AAV0Z2G8</accession>
<proteinExistence type="predicted"/>
<sequence length="332" mass="38518">MIVSWNVRGLNKSVHEFFEKGKLYKAFNCTSVSLIPKHESTKSIKDFRPISMCATFYKVISRIMTTRLGRIIGSIISSNQATFVPSQQIHSHIMLAYELIKGYTRKGGTPRCMIQLDMQELYDMVDWKALESFMQEVGSHLNPYKSRIYFGVVDGENKKDIMCLIGFKEGYLPFKYLGVSLTSKKLNACHYMILVEKIINCTKHWSTKLLSYTGRLHLIRSISFAVTNYWLICFPLPKSVIRKIYSIYCSFLWMGKNVISRKGLVSWKHVCRPVKQGGLRIIDLSTWNTCTMLKLMWNICNKDESLWIKWVHTYYLKGKNVLDMLEKVAVHG</sequence>
<keyword evidence="3" id="KW-1185">Reference proteome</keyword>
<evidence type="ECO:0000313" key="3">
    <source>
        <dbReference type="Proteomes" id="UP001157006"/>
    </source>
</evidence>
<evidence type="ECO:0000259" key="1">
    <source>
        <dbReference type="Pfam" id="PF00078"/>
    </source>
</evidence>
<organism evidence="2 3">
    <name type="scientific">Vicia faba</name>
    <name type="common">Broad bean</name>
    <name type="synonym">Faba vulgaris</name>
    <dbReference type="NCBI Taxonomy" id="3906"/>
    <lineage>
        <taxon>Eukaryota</taxon>
        <taxon>Viridiplantae</taxon>
        <taxon>Streptophyta</taxon>
        <taxon>Embryophyta</taxon>
        <taxon>Tracheophyta</taxon>
        <taxon>Spermatophyta</taxon>
        <taxon>Magnoliopsida</taxon>
        <taxon>eudicotyledons</taxon>
        <taxon>Gunneridae</taxon>
        <taxon>Pentapetalae</taxon>
        <taxon>rosids</taxon>
        <taxon>fabids</taxon>
        <taxon>Fabales</taxon>
        <taxon>Fabaceae</taxon>
        <taxon>Papilionoideae</taxon>
        <taxon>50 kb inversion clade</taxon>
        <taxon>NPAAA clade</taxon>
        <taxon>Hologalegina</taxon>
        <taxon>IRL clade</taxon>
        <taxon>Fabeae</taxon>
        <taxon>Vicia</taxon>
    </lineage>
</organism>
<dbReference type="PANTHER" id="PTHR33116">
    <property type="entry name" value="REVERSE TRANSCRIPTASE ZINC-BINDING DOMAIN-CONTAINING PROTEIN-RELATED-RELATED"/>
    <property type="match status" value="1"/>
</dbReference>
<evidence type="ECO:0000313" key="2">
    <source>
        <dbReference type="EMBL" id="CAI8592676.1"/>
    </source>
</evidence>
<gene>
    <name evidence="2" type="ORF">VFH_I053000</name>
</gene>
<dbReference type="Proteomes" id="UP001157006">
    <property type="component" value="Chromosome 1S"/>
</dbReference>
<reference evidence="2 3" key="1">
    <citation type="submission" date="2023-01" db="EMBL/GenBank/DDBJ databases">
        <authorList>
            <person name="Kreplak J."/>
        </authorList>
    </citation>
    <scope>NUCLEOTIDE SEQUENCE [LARGE SCALE GENOMIC DNA]</scope>
</reference>
<dbReference type="InterPro" id="IPR000477">
    <property type="entry name" value="RT_dom"/>
</dbReference>
<feature type="domain" description="Reverse transcriptase" evidence="1">
    <location>
        <begin position="35"/>
        <end position="140"/>
    </location>
</feature>
<dbReference type="Pfam" id="PF00078">
    <property type="entry name" value="RVT_1"/>
    <property type="match status" value="1"/>
</dbReference>
<dbReference type="EMBL" id="OX451735">
    <property type="protein sequence ID" value="CAI8592676.1"/>
    <property type="molecule type" value="Genomic_DNA"/>
</dbReference>